<organism evidence="2">
    <name type="scientific">Aeromonas sobria</name>
    <dbReference type="NCBI Taxonomy" id="646"/>
    <lineage>
        <taxon>Bacteria</taxon>
        <taxon>Pseudomonadati</taxon>
        <taxon>Pseudomonadota</taxon>
        <taxon>Gammaproteobacteria</taxon>
        <taxon>Aeromonadales</taxon>
        <taxon>Aeromonadaceae</taxon>
        <taxon>Aeromonas</taxon>
    </lineage>
</organism>
<dbReference type="RefSeq" id="WP_253865595.1">
    <property type="nucleotide sequence ID" value="NZ_NQMM01000091.1"/>
</dbReference>
<protein>
    <submittedName>
        <fullName evidence="2">Putative mob-associated protein</fullName>
    </submittedName>
</protein>
<geneLocation type="plasmid" evidence="2">
    <name>pTM18-1</name>
</geneLocation>
<feature type="transmembrane region" description="Helical" evidence="1">
    <location>
        <begin position="142"/>
        <end position="163"/>
    </location>
</feature>
<name>A0A2H5BSF0_AERSO</name>
<keyword evidence="1" id="KW-0812">Transmembrane</keyword>
<evidence type="ECO:0000313" key="2">
    <source>
        <dbReference type="EMBL" id="AUG89277.1"/>
    </source>
</evidence>
<sequence length="198" mass="21865">MSKIETVKALDNSQPQLALISAVQRLEQTVQQLRQELGALPPTLADEVVRVLEPLQDLLALPDQVRAMSTLQKDLISVLVSQGTEELREQVGGIGRALNQARTDLGGITGLPVRLKAAVDELTPLLEGLRAPPPPVRPLIPWWPALLAAVLTGMIMTAGMLAWQRHESVELKRLTTFDKIWAQATPQEREQMRGILQR</sequence>
<evidence type="ECO:0000256" key="1">
    <source>
        <dbReference type="SAM" id="Phobius"/>
    </source>
</evidence>
<keyword evidence="1" id="KW-0472">Membrane</keyword>
<keyword evidence="1" id="KW-1133">Transmembrane helix</keyword>
<proteinExistence type="predicted"/>
<keyword evidence="2" id="KW-0614">Plasmid</keyword>
<dbReference type="EMBL" id="MF770240">
    <property type="protein sequence ID" value="AUG89277.1"/>
    <property type="molecule type" value="Genomic_DNA"/>
</dbReference>
<reference evidence="2" key="1">
    <citation type="journal article" date="2017" name="Front. Microbiol.">
        <title>Strong Genomic and Phenotypic Heterogeneity in the Aeromonas sobria Species Complex.</title>
        <authorList>
            <person name="Gauthier J."/>
            <person name="Vincent A.T."/>
            <person name="Charette S.J."/>
            <person name="Derome N."/>
        </authorList>
    </citation>
    <scope>NUCLEOTIDE SEQUENCE</scope>
    <source>
        <strain evidence="2">TM18</strain>
        <plasmid evidence="2">pTM18-1</plasmid>
    </source>
</reference>
<accession>A0A2H5BSF0</accession>
<dbReference type="AlphaFoldDB" id="A0A2H5BSF0"/>